<dbReference type="InterPro" id="IPR036388">
    <property type="entry name" value="WH-like_DNA-bd_sf"/>
</dbReference>
<dbReference type="KEGG" id="ntp:CRH09_09090"/>
<dbReference type="RefSeq" id="WP_098693538.1">
    <property type="nucleotide sequence ID" value="NZ_CP023778.1"/>
</dbReference>
<dbReference type="Gene3D" id="1.10.10.10">
    <property type="entry name" value="Winged helix-like DNA-binding domain superfamily/Winged helix DNA-binding domain"/>
    <property type="match status" value="1"/>
</dbReference>
<reference evidence="3 4" key="1">
    <citation type="submission" date="2017-10" db="EMBL/GenBank/DDBJ databases">
        <title>Comparative genomics between pathogenic Norcardia.</title>
        <authorList>
            <person name="Zeng L."/>
        </authorList>
    </citation>
    <scope>NUCLEOTIDE SEQUENCE [LARGE SCALE GENOMIC DNA]</scope>
    <source>
        <strain evidence="3 4">NC_YFY_NT001</strain>
    </source>
</reference>
<dbReference type="EMBL" id="CP023778">
    <property type="protein sequence ID" value="ATL66337.1"/>
    <property type="molecule type" value="Genomic_DNA"/>
</dbReference>
<dbReference type="PROSITE" id="PS50987">
    <property type="entry name" value="HTH_ARSR_2"/>
    <property type="match status" value="1"/>
</dbReference>
<gene>
    <name evidence="3" type="ORF">CRH09_09090</name>
</gene>
<dbReference type="GeneID" id="88357561"/>
<dbReference type="PRINTS" id="PR00778">
    <property type="entry name" value="HTHARSR"/>
</dbReference>
<dbReference type="CDD" id="cd00090">
    <property type="entry name" value="HTH_ARSR"/>
    <property type="match status" value="1"/>
</dbReference>
<dbReference type="NCBIfam" id="NF033788">
    <property type="entry name" value="HTH_metalloreg"/>
    <property type="match status" value="1"/>
</dbReference>
<dbReference type="InterPro" id="IPR001845">
    <property type="entry name" value="HTH_ArsR_DNA-bd_dom"/>
</dbReference>
<dbReference type="Proteomes" id="UP000221961">
    <property type="component" value="Chromosome"/>
</dbReference>
<name>A0A291RG46_9NOCA</name>
<proteinExistence type="predicted"/>
<dbReference type="GO" id="GO:0097063">
    <property type="term" value="F:cadmium ion sensor activity"/>
    <property type="evidence" value="ECO:0007669"/>
    <property type="project" value="TreeGrafter"/>
</dbReference>
<organism evidence="3 4">
    <name type="scientific">Nocardia terpenica</name>
    <dbReference type="NCBI Taxonomy" id="455432"/>
    <lineage>
        <taxon>Bacteria</taxon>
        <taxon>Bacillati</taxon>
        <taxon>Actinomycetota</taxon>
        <taxon>Actinomycetes</taxon>
        <taxon>Mycobacteriales</taxon>
        <taxon>Nocardiaceae</taxon>
        <taxon>Nocardia</taxon>
    </lineage>
</organism>
<dbReference type="SUPFAM" id="SSF46785">
    <property type="entry name" value="Winged helix' DNA-binding domain"/>
    <property type="match status" value="1"/>
</dbReference>
<dbReference type="PANTHER" id="PTHR39168">
    <property type="entry name" value="TRANSCRIPTIONAL REGULATOR-RELATED"/>
    <property type="match status" value="1"/>
</dbReference>
<dbReference type="GO" id="GO:0003677">
    <property type="term" value="F:DNA binding"/>
    <property type="evidence" value="ECO:0007669"/>
    <property type="project" value="TreeGrafter"/>
</dbReference>
<dbReference type="InterPro" id="IPR036390">
    <property type="entry name" value="WH_DNA-bd_sf"/>
</dbReference>
<evidence type="ECO:0000256" key="1">
    <source>
        <dbReference type="SAM" id="MobiDB-lite"/>
    </source>
</evidence>
<dbReference type="GO" id="GO:0010288">
    <property type="term" value="P:response to lead ion"/>
    <property type="evidence" value="ECO:0007669"/>
    <property type="project" value="TreeGrafter"/>
</dbReference>
<dbReference type="PANTHER" id="PTHR39168:SF1">
    <property type="entry name" value="TRANSCRIPTIONAL REGULATORY PROTEIN"/>
    <property type="match status" value="1"/>
</dbReference>
<dbReference type="Pfam" id="PF12840">
    <property type="entry name" value="HTH_20"/>
    <property type="match status" value="1"/>
</dbReference>
<dbReference type="GO" id="GO:0046686">
    <property type="term" value="P:response to cadmium ion"/>
    <property type="evidence" value="ECO:0007669"/>
    <property type="project" value="TreeGrafter"/>
</dbReference>
<dbReference type="InterPro" id="IPR011991">
    <property type="entry name" value="ArsR-like_HTH"/>
</dbReference>
<feature type="region of interest" description="Disordered" evidence="1">
    <location>
        <begin position="248"/>
        <end position="269"/>
    </location>
</feature>
<protein>
    <submittedName>
        <fullName evidence="3">Transcriptional regulator</fullName>
    </submittedName>
</protein>
<feature type="domain" description="HTH arsR-type" evidence="2">
    <location>
        <begin position="21"/>
        <end position="116"/>
    </location>
</feature>
<accession>A0A291RG46</accession>
<sequence>MPDQRRKPEENVESLRSTALRRRYVGPDIAVVARLLADKTRVTMISALVGDEPMSASQLARIAGVSRATASEHLGQLVQRRLLSVERRGRHAYYRLASADVATILEALAALAPIPSPNSLRSARQLDELNEARICYDHLAGRLGVALADALLAQGLIYVDGDSLSVDRFRWDEFAPLGVRCGDVPKTGRPLVRPCLDWSERRYHLAGTLASMLTAELLDRGWIVRPRLGDRIVRVTEEGARRLYESLGVDPDAEPFGPDRAASSENDWR</sequence>
<dbReference type="GO" id="GO:0032791">
    <property type="term" value="F:lead ion binding"/>
    <property type="evidence" value="ECO:0007669"/>
    <property type="project" value="TreeGrafter"/>
</dbReference>
<dbReference type="GO" id="GO:0003700">
    <property type="term" value="F:DNA-binding transcription factor activity"/>
    <property type="evidence" value="ECO:0007669"/>
    <property type="project" value="InterPro"/>
</dbReference>
<evidence type="ECO:0000313" key="4">
    <source>
        <dbReference type="Proteomes" id="UP000221961"/>
    </source>
</evidence>
<dbReference type="SMART" id="SM00418">
    <property type="entry name" value="HTH_ARSR"/>
    <property type="match status" value="1"/>
</dbReference>
<evidence type="ECO:0000313" key="3">
    <source>
        <dbReference type="EMBL" id="ATL66337.1"/>
    </source>
</evidence>
<evidence type="ECO:0000259" key="2">
    <source>
        <dbReference type="PROSITE" id="PS50987"/>
    </source>
</evidence>
<dbReference type="AlphaFoldDB" id="A0A291RG46"/>
<dbReference type="InterPro" id="IPR052543">
    <property type="entry name" value="HTH_Metal-responsive_Reg"/>
</dbReference>